<keyword evidence="1" id="KW-0479">Metal-binding</keyword>
<evidence type="ECO:0000256" key="2">
    <source>
        <dbReference type="ARBA" id="ARBA00022833"/>
    </source>
</evidence>
<protein>
    <submittedName>
        <fullName evidence="4">Deoxycytidylate deaminase</fullName>
    </submittedName>
</protein>
<reference evidence="4 5" key="1">
    <citation type="submission" date="2020-08" db="EMBL/GenBank/DDBJ databases">
        <title>Genomic Encyclopedia of Type Strains, Phase III (KMG-III): the genomes of soil and plant-associated and newly described type strains.</title>
        <authorList>
            <person name="Whitman W."/>
        </authorList>
    </citation>
    <scope>NUCLEOTIDE SEQUENCE [LARGE SCALE GENOMIC DNA]</scope>
    <source>
        <strain evidence="4 5">CECT 3146</strain>
    </source>
</reference>
<dbReference type="InterPro" id="IPR016192">
    <property type="entry name" value="APOBEC/CMP_deaminase_Zn-bd"/>
</dbReference>
<feature type="domain" description="CMP/dCMP-type deaminase" evidence="3">
    <location>
        <begin position="1"/>
        <end position="116"/>
    </location>
</feature>
<proteinExistence type="predicted"/>
<dbReference type="AlphaFoldDB" id="A0A7W8EXZ6"/>
<name>A0A7W8EXZ6_STRST</name>
<accession>A0A7W8EXZ6</accession>
<comment type="caution">
    <text evidence="4">The sequence shown here is derived from an EMBL/GenBank/DDBJ whole genome shotgun (WGS) entry which is preliminary data.</text>
</comment>
<organism evidence="4 5">
    <name type="scientific">Streptomyces spectabilis</name>
    <dbReference type="NCBI Taxonomy" id="68270"/>
    <lineage>
        <taxon>Bacteria</taxon>
        <taxon>Bacillati</taxon>
        <taxon>Actinomycetota</taxon>
        <taxon>Actinomycetes</taxon>
        <taxon>Kitasatosporales</taxon>
        <taxon>Streptomycetaceae</taxon>
        <taxon>Streptomyces</taxon>
    </lineage>
</organism>
<dbReference type="Proteomes" id="UP000549009">
    <property type="component" value="Unassembled WGS sequence"/>
</dbReference>
<dbReference type="RefSeq" id="WP_184926541.1">
    <property type="nucleotide sequence ID" value="NZ_BMSQ01000039.1"/>
</dbReference>
<dbReference type="Pfam" id="PF00383">
    <property type="entry name" value="dCMP_cyt_deam_1"/>
    <property type="match status" value="1"/>
</dbReference>
<dbReference type="GO" id="GO:0016787">
    <property type="term" value="F:hydrolase activity"/>
    <property type="evidence" value="ECO:0007669"/>
    <property type="project" value="InterPro"/>
</dbReference>
<evidence type="ECO:0000313" key="4">
    <source>
        <dbReference type="EMBL" id="MBB5109602.1"/>
    </source>
</evidence>
<dbReference type="SUPFAM" id="SSF53927">
    <property type="entry name" value="Cytidine deaminase-like"/>
    <property type="match status" value="1"/>
</dbReference>
<evidence type="ECO:0000259" key="3">
    <source>
        <dbReference type="PROSITE" id="PS51747"/>
    </source>
</evidence>
<dbReference type="PROSITE" id="PS51747">
    <property type="entry name" value="CYT_DCMP_DEAMINASES_2"/>
    <property type="match status" value="1"/>
</dbReference>
<dbReference type="GO" id="GO:0008270">
    <property type="term" value="F:zinc ion binding"/>
    <property type="evidence" value="ECO:0007669"/>
    <property type="project" value="InterPro"/>
</dbReference>
<keyword evidence="2" id="KW-0862">Zinc</keyword>
<evidence type="ECO:0000313" key="5">
    <source>
        <dbReference type="Proteomes" id="UP000549009"/>
    </source>
</evidence>
<gene>
    <name evidence="4" type="ORF">FHS40_008730</name>
</gene>
<sequence length="116" mass="12714">MLSFLDVALKQAARSKCRYRVGAVLVKGGRVLAHSSNRYRNAPSVDFRFATFHAEEVLLRRSSPPQGAVVYVARVNRAGEPQMARPCPRCQRALISSGVTLVHYTTAAGRETLSLA</sequence>
<dbReference type="InterPro" id="IPR016193">
    <property type="entry name" value="Cytidine_deaminase-like"/>
</dbReference>
<dbReference type="Gene3D" id="3.40.140.10">
    <property type="entry name" value="Cytidine Deaminase, domain 2"/>
    <property type="match status" value="1"/>
</dbReference>
<dbReference type="InterPro" id="IPR002125">
    <property type="entry name" value="CMP_dCMP_dom"/>
</dbReference>
<dbReference type="EMBL" id="JACHJD010000032">
    <property type="protein sequence ID" value="MBB5109602.1"/>
    <property type="molecule type" value="Genomic_DNA"/>
</dbReference>
<evidence type="ECO:0000256" key="1">
    <source>
        <dbReference type="ARBA" id="ARBA00022723"/>
    </source>
</evidence>
<keyword evidence="5" id="KW-1185">Reference proteome</keyword>
<dbReference type="PROSITE" id="PS00903">
    <property type="entry name" value="CYT_DCMP_DEAMINASES_1"/>
    <property type="match status" value="1"/>
</dbReference>